<protein>
    <recommendedName>
        <fullName evidence="4">Invasion associated locus B family protein</fullName>
    </recommendedName>
</protein>
<keyword evidence="3" id="KW-1185">Reference proteome</keyword>
<name>A0A2H5F2V8_9RHOB</name>
<evidence type="ECO:0008006" key="4">
    <source>
        <dbReference type="Google" id="ProtNLM"/>
    </source>
</evidence>
<dbReference type="Gene3D" id="2.60.40.1880">
    <property type="entry name" value="Invasion associated locus B (IalB) protein"/>
    <property type="match status" value="1"/>
</dbReference>
<sequence>MRHVLISALFAATLPLAALAQDATAPEAAEAPAEISNGQAFDDWTVRCEALGVNRTRCMLSQRISMRETNQLLAELLAFWTDDGKQILVAQVPVGAHLPSSFVLQPEGATEDEQLPFIWQACSPQICEAVNLPDQAALDRLTGAEQVLAGYRPAVGAEMAVFPISTKGLSEGMAALKPAASTE</sequence>
<dbReference type="EMBL" id="CP025430">
    <property type="protein sequence ID" value="AUH65879.1"/>
    <property type="molecule type" value="Genomic_DNA"/>
</dbReference>
<dbReference type="RefSeq" id="WP_101753851.1">
    <property type="nucleotide sequence ID" value="NZ_CP025430.1"/>
</dbReference>
<organism evidence="2 3">
    <name type="scientific">Paracoccus zhejiangensis</name>
    <dbReference type="NCBI Taxonomy" id="1077935"/>
    <lineage>
        <taxon>Bacteria</taxon>
        <taxon>Pseudomonadati</taxon>
        <taxon>Pseudomonadota</taxon>
        <taxon>Alphaproteobacteria</taxon>
        <taxon>Rhodobacterales</taxon>
        <taxon>Paracoccaceae</taxon>
        <taxon>Paracoccus</taxon>
    </lineage>
</organism>
<dbReference type="OrthoDB" id="7844558at2"/>
<dbReference type="InterPro" id="IPR038696">
    <property type="entry name" value="IalB_sf"/>
</dbReference>
<accession>A0A2H5F2V8</accession>
<feature type="chain" id="PRO_5014148152" description="Invasion associated locus B family protein" evidence="1">
    <location>
        <begin position="21"/>
        <end position="183"/>
    </location>
</feature>
<feature type="signal peptide" evidence="1">
    <location>
        <begin position="1"/>
        <end position="20"/>
    </location>
</feature>
<evidence type="ECO:0000313" key="2">
    <source>
        <dbReference type="EMBL" id="AUH65879.1"/>
    </source>
</evidence>
<proteinExistence type="predicted"/>
<dbReference type="KEGG" id="pzh:CX676_18355"/>
<dbReference type="InterPro" id="IPR010642">
    <property type="entry name" value="Invasion_prot_B"/>
</dbReference>
<keyword evidence="1" id="KW-0732">Signal</keyword>
<evidence type="ECO:0000256" key="1">
    <source>
        <dbReference type="SAM" id="SignalP"/>
    </source>
</evidence>
<dbReference type="Pfam" id="PF06776">
    <property type="entry name" value="IalB"/>
    <property type="match status" value="1"/>
</dbReference>
<reference evidence="2 3" key="1">
    <citation type="journal article" date="2013" name="Antonie Van Leeuwenhoek">
        <title>Paracoccus zhejiangensis sp. nov., isolated from activated sludge in wastewater-treatment system.</title>
        <authorList>
            <person name="Wu Z.G."/>
            <person name="Zhang D.F."/>
            <person name="Liu Y.L."/>
            <person name="Wang F."/>
            <person name="Jiang X."/>
            <person name="Li C."/>
            <person name="Li S.P."/>
            <person name="Hong Q."/>
            <person name="Li W.J."/>
        </authorList>
    </citation>
    <scope>NUCLEOTIDE SEQUENCE [LARGE SCALE GENOMIC DNA]</scope>
    <source>
        <strain evidence="2 3">J6</strain>
    </source>
</reference>
<gene>
    <name evidence="2" type="ORF">CX676_18355</name>
</gene>
<dbReference type="AlphaFoldDB" id="A0A2H5F2V8"/>
<dbReference type="Proteomes" id="UP000234530">
    <property type="component" value="Chromosome"/>
</dbReference>
<evidence type="ECO:0000313" key="3">
    <source>
        <dbReference type="Proteomes" id="UP000234530"/>
    </source>
</evidence>